<gene>
    <name evidence="4" type="ORF">X798_05697</name>
</gene>
<dbReference type="AlphaFoldDB" id="A0A238BPG6"/>
<dbReference type="InterPro" id="IPR057475">
    <property type="entry name" value="CUT_C"/>
</dbReference>
<keyword evidence="2" id="KW-0812">Transmembrane</keyword>
<dbReference type="Pfam" id="PF25301">
    <property type="entry name" value="CUT_C"/>
    <property type="match status" value="1"/>
</dbReference>
<proteinExistence type="predicted"/>
<protein>
    <submittedName>
        <fullName evidence="4">Zona pellucida-like domain protein</fullName>
    </submittedName>
</protein>
<feature type="transmembrane region" description="Helical" evidence="2">
    <location>
        <begin position="311"/>
        <end position="330"/>
    </location>
</feature>
<keyword evidence="5" id="KW-1185">Reference proteome</keyword>
<dbReference type="PANTHER" id="PTHR22907">
    <property type="entry name" value="GH04558P"/>
    <property type="match status" value="1"/>
</dbReference>
<dbReference type="SMART" id="SM00241">
    <property type="entry name" value="ZP"/>
    <property type="match status" value="1"/>
</dbReference>
<keyword evidence="1" id="KW-0732">Signal</keyword>
<evidence type="ECO:0000259" key="3">
    <source>
        <dbReference type="PROSITE" id="PS51034"/>
    </source>
</evidence>
<dbReference type="EMBL" id="KZ270036">
    <property type="protein sequence ID" value="OZC07277.1"/>
    <property type="molecule type" value="Genomic_DNA"/>
</dbReference>
<keyword evidence="2" id="KW-0472">Membrane</keyword>
<sequence length="358" mass="39916">MGGENSCKSPLPDLLSSVPDAISGSATRSILHHVVVAVGMDIKRTNTVKTSCAIQICILSNVLTTTELSSENMMKCVYEVLTSVSGKPVKYANVGDQLTHTWSCASEKYGMLIHSCFVRISDENAFQLVDDQGCITDSTLMDPLKYSNDLTKAYSVIPAFKFVDQLVLHFQCKVTACIKAKNGCEGISPPDCKTESSGTVLTEQKSTTTKLANSTSSVVSPDLDQLCEVMQQDLGQNKTRNYKRKRSANKSEITMDSLSRKFLILMNSTIGNRFTLDVNANQLIILEHNEMNQGRSPELSNISCMELRNGMLLQTVIFILLLGFLLIIIFRQKRYYNKYFLKCGYVPSFGKYVQRWQI</sequence>
<evidence type="ECO:0000313" key="5">
    <source>
        <dbReference type="Proteomes" id="UP000242913"/>
    </source>
</evidence>
<accession>A0A238BPG6</accession>
<evidence type="ECO:0000256" key="2">
    <source>
        <dbReference type="SAM" id="Phobius"/>
    </source>
</evidence>
<dbReference type="InterPro" id="IPR001507">
    <property type="entry name" value="ZP_dom"/>
</dbReference>
<evidence type="ECO:0000256" key="1">
    <source>
        <dbReference type="ARBA" id="ARBA00022729"/>
    </source>
</evidence>
<feature type="domain" description="ZP" evidence="3">
    <location>
        <begin position="1"/>
        <end position="191"/>
    </location>
</feature>
<evidence type="ECO:0000313" key="4">
    <source>
        <dbReference type="EMBL" id="OZC07277.1"/>
    </source>
</evidence>
<dbReference type="InterPro" id="IPR051962">
    <property type="entry name" value="Cuticlin"/>
</dbReference>
<organism evidence="4 5">
    <name type="scientific">Onchocerca flexuosa</name>
    <dbReference type="NCBI Taxonomy" id="387005"/>
    <lineage>
        <taxon>Eukaryota</taxon>
        <taxon>Metazoa</taxon>
        <taxon>Ecdysozoa</taxon>
        <taxon>Nematoda</taxon>
        <taxon>Chromadorea</taxon>
        <taxon>Rhabditida</taxon>
        <taxon>Spirurina</taxon>
        <taxon>Spiruromorpha</taxon>
        <taxon>Filarioidea</taxon>
        <taxon>Onchocercidae</taxon>
        <taxon>Onchocerca</taxon>
    </lineage>
</organism>
<dbReference type="OrthoDB" id="6139674at2759"/>
<dbReference type="Proteomes" id="UP000242913">
    <property type="component" value="Unassembled WGS sequence"/>
</dbReference>
<keyword evidence="2" id="KW-1133">Transmembrane helix</keyword>
<reference evidence="4 5" key="1">
    <citation type="submission" date="2015-12" db="EMBL/GenBank/DDBJ databases">
        <title>Draft genome of the nematode, Onchocerca flexuosa.</title>
        <authorList>
            <person name="Mitreva M."/>
        </authorList>
    </citation>
    <scope>NUCLEOTIDE SEQUENCE [LARGE SCALE GENOMIC DNA]</scope>
    <source>
        <strain evidence="4">Red Deer</strain>
    </source>
</reference>
<dbReference type="PROSITE" id="PS51034">
    <property type="entry name" value="ZP_2"/>
    <property type="match status" value="1"/>
</dbReference>
<dbReference type="PANTHER" id="PTHR22907:SF58">
    <property type="entry name" value="ZP DOMAIN-CONTAINING PROTEIN"/>
    <property type="match status" value="1"/>
</dbReference>
<name>A0A238BPG6_9BILA</name>